<reference evidence="1 2" key="1">
    <citation type="submission" date="2014-04" db="EMBL/GenBank/DDBJ databases">
        <authorList>
            <consortium name="DOE Joint Genome Institute"/>
            <person name="Kuo A."/>
            <person name="Kohler A."/>
            <person name="Costa M.D."/>
            <person name="Nagy L.G."/>
            <person name="Floudas D."/>
            <person name="Copeland A."/>
            <person name="Barry K.W."/>
            <person name="Cichocki N."/>
            <person name="Veneault-Fourrey C."/>
            <person name="LaButti K."/>
            <person name="Lindquist E.A."/>
            <person name="Lipzen A."/>
            <person name="Lundell T."/>
            <person name="Morin E."/>
            <person name="Murat C."/>
            <person name="Sun H."/>
            <person name="Tunlid A."/>
            <person name="Henrissat B."/>
            <person name="Grigoriev I.V."/>
            <person name="Hibbett D.S."/>
            <person name="Martin F."/>
            <person name="Nordberg H.P."/>
            <person name="Cantor M.N."/>
            <person name="Hua S.X."/>
        </authorList>
    </citation>
    <scope>NUCLEOTIDE SEQUENCE [LARGE SCALE GENOMIC DNA]</scope>
    <source>
        <strain evidence="1 2">441</strain>
    </source>
</reference>
<dbReference type="Proteomes" id="UP000054018">
    <property type="component" value="Unassembled WGS sequence"/>
</dbReference>
<organism evidence="1 2">
    <name type="scientific">Pisolithus microcarpus 441</name>
    <dbReference type="NCBI Taxonomy" id="765257"/>
    <lineage>
        <taxon>Eukaryota</taxon>
        <taxon>Fungi</taxon>
        <taxon>Dikarya</taxon>
        <taxon>Basidiomycota</taxon>
        <taxon>Agaricomycotina</taxon>
        <taxon>Agaricomycetes</taxon>
        <taxon>Agaricomycetidae</taxon>
        <taxon>Boletales</taxon>
        <taxon>Sclerodermatineae</taxon>
        <taxon>Pisolithaceae</taxon>
        <taxon>Pisolithus</taxon>
    </lineage>
</organism>
<evidence type="ECO:0000313" key="1">
    <source>
        <dbReference type="EMBL" id="KIK14521.1"/>
    </source>
</evidence>
<dbReference type="AlphaFoldDB" id="A0A0C9YCY2"/>
<proteinExistence type="predicted"/>
<reference evidence="2" key="2">
    <citation type="submission" date="2015-01" db="EMBL/GenBank/DDBJ databases">
        <title>Evolutionary Origins and Diversification of the Mycorrhizal Mutualists.</title>
        <authorList>
            <consortium name="DOE Joint Genome Institute"/>
            <consortium name="Mycorrhizal Genomics Consortium"/>
            <person name="Kohler A."/>
            <person name="Kuo A."/>
            <person name="Nagy L.G."/>
            <person name="Floudas D."/>
            <person name="Copeland A."/>
            <person name="Barry K.W."/>
            <person name="Cichocki N."/>
            <person name="Veneault-Fourrey C."/>
            <person name="LaButti K."/>
            <person name="Lindquist E.A."/>
            <person name="Lipzen A."/>
            <person name="Lundell T."/>
            <person name="Morin E."/>
            <person name="Murat C."/>
            <person name="Riley R."/>
            <person name="Ohm R."/>
            <person name="Sun H."/>
            <person name="Tunlid A."/>
            <person name="Henrissat B."/>
            <person name="Grigoriev I.V."/>
            <person name="Hibbett D.S."/>
            <person name="Martin F."/>
        </authorList>
    </citation>
    <scope>NUCLEOTIDE SEQUENCE [LARGE SCALE GENOMIC DNA]</scope>
    <source>
        <strain evidence="2">441</strain>
    </source>
</reference>
<accession>A0A0C9YCY2</accession>
<dbReference type="EMBL" id="KN833934">
    <property type="protein sequence ID" value="KIK14521.1"/>
    <property type="molecule type" value="Genomic_DNA"/>
</dbReference>
<sequence>MADFARIYMRTMHVVMESTCFMHEITMHSTTFTAMSYGCSLASMRRAFPTGRVTTSELSSG</sequence>
<evidence type="ECO:0000313" key="2">
    <source>
        <dbReference type="Proteomes" id="UP000054018"/>
    </source>
</evidence>
<protein>
    <submittedName>
        <fullName evidence="1">Uncharacterized protein</fullName>
    </submittedName>
</protein>
<dbReference type="HOGENOM" id="CLU_2997303_0_0_1"/>
<gene>
    <name evidence="1" type="ORF">PISMIDRAFT_687887</name>
</gene>
<name>A0A0C9YCY2_9AGAM</name>
<keyword evidence="2" id="KW-1185">Reference proteome</keyword>